<evidence type="ECO:0000256" key="1">
    <source>
        <dbReference type="SAM" id="MobiDB-lite"/>
    </source>
</evidence>
<proteinExistence type="predicted"/>
<dbReference type="InterPro" id="IPR027831">
    <property type="entry name" value="DUF4485"/>
</dbReference>
<comment type="caution">
    <text evidence="3">The sequence shown here is derived from an EMBL/GenBank/DDBJ whole genome shotgun (WGS) entry which is preliminary data.</text>
</comment>
<reference evidence="3 4" key="1">
    <citation type="submission" date="2024-09" db="EMBL/GenBank/DDBJ databases">
        <title>A chromosome-level genome assembly of Gray's grenadier anchovy, Coilia grayii.</title>
        <authorList>
            <person name="Fu Z."/>
        </authorList>
    </citation>
    <scope>NUCLEOTIDE SEQUENCE [LARGE SCALE GENOMIC DNA]</scope>
    <source>
        <strain evidence="3">G4</strain>
        <tissue evidence="3">Muscle</tissue>
    </source>
</reference>
<dbReference type="Pfam" id="PF14846">
    <property type="entry name" value="DUF4485"/>
    <property type="match status" value="1"/>
</dbReference>
<keyword evidence="4" id="KW-1185">Reference proteome</keyword>
<evidence type="ECO:0000313" key="4">
    <source>
        <dbReference type="Proteomes" id="UP001591681"/>
    </source>
</evidence>
<evidence type="ECO:0000259" key="2">
    <source>
        <dbReference type="Pfam" id="PF14846"/>
    </source>
</evidence>
<dbReference type="PANTHER" id="PTHR18871">
    <property type="entry name" value="CENTROSOMAL PROTEIN OF 112 KDA"/>
    <property type="match status" value="1"/>
</dbReference>
<dbReference type="Proteomes" id="UP001591681">
    <property type="component" value="Unassembled WGS sequence"/>
</dbReference>
<feature type="region of interest" description="Disordered" evidence="1">
    <location>
        <begin position="346"/>
        <end position="400"/>
    </location>
</feature>
<feature type="region of interest" description="Disordered" evidence="1">
    <location>
        <begin position="193"/>
        <end position="240"/>
    </location>
</feature>
<feature type="compositionally biased region" description="Pro residues" evidence="1">
    <location>
        <begin position="387"/>
        <end position="400"/>
    </location>
</feature>
<sequence length="400" mass="44093">MTTGRVAENGNDASLLSGKQPKFEPFCDCKQEVTQLLVNEIVVFFQHTDLFLIICSHRLHASMSKQEDTLEKLDSEFDHYLVDMKPYVLKLASRSERQRCALWIKKLCDPVACGSGLTGRKNRNMYARLLLHMLKGGVLEGPFTQKPDGGSLKTLPTYLSIYFDEPLFGRTQEERPAAVPDWVSGELGPSDDTWSSLLKDSSPVAHHSTHRRMLGYDKSPSRPMASSPLKPAGRENNNTVNGLCQASLSADDSDLEARLNSWNLGIENPRYLREKPIPVSPSAEMRAKVLEAKHQEEKLQLQQKHDAHVQKAFGAGMSIFAQVPVPPFTPPPPQEGFEQHWALTAGSEGGRRFENVGRLRGPKRGSLEKAPAQDPTPPHPMAAASALPPPLPSAAPSAPT</sequence>
<dbReference type="PANTHER" id="PTHR18871:SF2">
    <property type="entry name" value="CENTROSOMAL PROTEIN OF 112 KDA"/>
    <property type="match status" value="1"/>
</dbReference>
<name>A0ABD1KPN8_9TELE</name>
<protein>
    <recommendedName>
        <fullName evidence="2">DUF4485 domain-containing protein</fullName>
    </recommendedName>
</protein>
<evidence type="ECO:0000313" key="3">
    <source>
        <dbReference type="EMBL" id="KAL2101089.1"/>
    </source>
</evidence>
<feature type="domain" description="DUF4485" evidence="2">
    <location>
        <begin position="73"/>
        <end position="158"/>
    </location>
</feature>
<gene>
    <name evidence="3" type="ORF">ACEWY4_002850</name>
</gene>
<organism evidence="3 4">
    <name type="scientific">Coilia grayii</name>
    <name type="common">Gray's grenadier anchovy</name>
    <dbReference type="NCBI Taxonomy" id="363190"/>
    <lineage>
        <taxon>Eukaryota</taxon>
        <taxon>Metazoa</taxon>
        <taxon>Chordata</taxon>
        <taxon>Craniata</taxon>
        <taxon>Vertebrata</taxon>
        <taxon>Euteleostomi</taxon>
        <taxon>Actinopterygii</taxon>
        <taxon>Neopterygii</taxon>
        <taxon>Teleostei</taxon>
        <taxon>Clupei</taxon>
        <taxon>Clupeiformes</taxon>
        <taxon>Clupeoidei</taxon>
        <taxon>Engraulidae</taxon>
        <taxon>Coilinae</taxon>
        <taxon>Coilia</taxon>
    </lineage>
</organism>
<accession>A0ABD1KPN8</accession>
<dbReference type="AlphaFoldDB" id="A0ABD1KPN8"/>
<dbReference type="EMBL" id="JBHFQA010000003">
    <property type="protein sequence ID" value="KAL2101089.1"/>
    <property type="molecule type" value="Genomic_DNA"/>
</dbReference>
<dbReference type="InterPro" id="IPR055310">
    <property type="entry name" value="CEP112"/>
</dbReference>